<dbReference type="PANTHER" id="PTHR13847">
    <property type="entry name" value="SARCOSINE DEHYDROGENASE-RELATED"/>
    <property type="match status" value="1"/>
</dbReference>
<comment type="catalytic activity">
    <reaction evidence="4">
        <text>glycine + O2 + H2O = glyoxylate + H2O2 + NH4(+)</text>
        <dbReference type="Rhea" id="RHEA:11532"/>
        <dbReference type="ChEBI" id="CHEBI:15377"/>
        <dbReference type="ChEBI" id="CHEBI:15379"/>
        <dbReference type="ChEBI" id="CHEBI:16240"/>
        <dbReference type="ChEBI" id="CHEBI:28938"/>
        <dbReference type="ChEBI" id="CHEBI:36655"/>
        <dbReference type="ChEBI" id="CHEBI:57305"/>
        <dbReference type="EC" id="1.4.3.19"/>
    </reaction>
</comment>
<dbReference type="NCBIfam" id="TIGR02352">
    <property type="entry name" value="thiamin_ThiO"/>
    <property type="match status" value="1"/>
</dbReference>
<dbReference type="PANTHER" id="PTHR13847:SF289">
    <property type="entry name" value="GLYCINE OXIDASE"/>
    <property type="match status" value="1"/>
</dbReference>
<organism evidence="7 8">
    <name type="scientific">Corynebacterium antarcticum</name>
    <dbReference type="NCBI Taxonomy" id="2800405"/>
    <lineage>
        <taxon>Bacteria</taxon>
        <taxon>Bacillati</taxon>
        <taxon>Actinomycetota</taxon>
        <taxon>Actinomycetes</taxon>
        <taxon>Mycobacteriales</taxon>
        <taxon>Corynebacteriaceae</taxon>
        <taxon>Corynebacterium</taxon>
    </lineage>
</organism>
<feature type="domain" description="FAD dependent oxidoreductase" evidence="6">
    <location>
        <begin position="9"/>
        <end position="337"/>
    </location>
</feature>
<comment type="caution">
    <text evidence="7">The sequence shown here is derived from an EMBL/GenBank/DDBJ whole genome shotgun (WGS) entry which is preliminary data.</text>
</comment>
<accession>A0A9Q4CEC9</accession>
<dbReference type="InterPro" id="IPR012727">
    <property type="entry name" value="Gly_oxidase_ThiO"/>
</dbReference>
<keyword evidence="3 7" id="KW-0560">Oxidoreductase</keyword>
<evidence type="ECO:0000256" key="2">
    <source>
        <dbReference type="ARBA" id="ARBA00022977"/>
    </source>
</evidence>
<evidence type="ECO:0000256" key="3">
    <source>
        <dbReference type="ARBA" id="ARBA00023002"/>
    </source>
</evidence>
<evidence type="ECO:0000256" key="4">
    <source>
        <dbReference type="ARBA" id="ARBA00049872"/>
    </source>
</evidence>
<evidence type="ECO:0000256" key="5">
    <source>
        <dbReference type="ARBA" id="ARBA00050018"/>
    </source>
</evidence>
<comment type="pathway">
    <text evidence="1">Cofactor biosynthesis; thiamine diphosphate biosynthesis.</text>
</comment>
<dbReference type="GO" id="GO:0005737">
    <property type="term" value="C:cytoplasm"/>
    <property type="evidence" value="ECO:0007669"/>
    <property type="project" value="TreeGrafter"/>
</dbReference>
<evidence type="ECO:0000313" key="8">
    <source>
        <dbReference type="Proteomes" id="UP001070238"/>
    </source>
</evidence>
<dbReference type="AlphaFoldDB" id="A0A9Q4CEC9"/>
<dbReference type="Gene3D" id="3.30.9.10">
    <property type="entry name" value="D-Amino Acid Oxidase, subunit A, domain 2"/>
    <property type="match status" value="1"/>
</dbReference>
<keyword evidence="2" id="KW-0784">Thiamine biosynthesis</keyword>
<dbReference type="SUPFAM" id="SSF54373">
    <property type="entry name" value="FAD-linked reductases, C-terminal domain"/>
    <property type="match status" value="1"/>
</dbReference>
<gene>
    <name evidence="7" type="primary">thiO</name>
    <name evidence="7" type="ORF">OS123_09895</name>
</gene>
<dbReference type="GO" id="GO:0009228">
    <property type="term" value="P:thiamine biosynthetic process"/>
    <property type="evidence" value="ECO:0007669"/>
    <property type="project" value="UniProtKB-KW"/>
</dbReference>
<dbReference type="InterPro" id="IPR036188">
    <property type="entry name" value="FAD/NAD-bd_sf"/>
</dbReference>
<reference evidence="7" key="1">
    <citation type="submission" date="2022-11" db="EMBL/GenBank/DDBJ databases">
        <title>Corynebacterium sp. isolated from Penguins.</title>
        <authorList>
            <person name="Sedlar K."/>
            <person name="Svec P."/>
        </authorList>
    </citation>
    <scope>NUCLEOTIDE SEQUENCE</scope>
    <source>
        <strain evidence="7">P5875</strain>
    </source>
</reference>
<dbReference type="GO" id="GO:0050660">
    <property type="term" value="F:flavin adenine dinucleotide binding"/>
    <property type="evidence" value="ECO:0007669"/>
    <property type="project" value="InterPro"/>
</dbReference>
<dbReference type="GO" id="GO:0043799">
    <property type="term" value="F:glycine oxidase activity"/>
    <property type="evidence" value="ECO:0007669"/>
    <property type="project" value="UniProtKB-EC"/>
</dbReference>
<protein>
    <recommendedName>
        <fullName evidence="5">glycine oxidase</fullName>
        <ecNumber evidence="5">1.4.3.19</ecNumber>
    </recommendedName>
</protein>
<proteinExistence type="predicted"/>
<evidence type="ECO:0000259" key="6">
    <source>
        <dbReference type="Pfam" id="PF01266"/>
    </source>
</evidence>
<evidence type="ECO:0000256" key="1">
    <source>
        <dbReference type="ARBA" id="ARBA00004948"/>
    </source>
</evidence>
<name>A0A9Q4CEC9_9CORY</name>
<dbReference type="EC" id="1.4.3.19" evidence="5"/>
<dbReference type="Gene3D" id="3.50.50.60">
    <property type="entry name" value="FAD/NAD(P)-binding domain"/>
    <property type="match status" value="1"/>
</dbReference>
<dbReference type="Proteomes" id="UP001070238">
    <property type="component" value="Unassembled WGS sequence"/>
</dbReference>
<dbReference type="Pfam" id="PF01266">
    <property type="entry name" value="DAO"/>
    <property type="match status" value="1"/>
</dbReference>
<dbReference type="SUPFAM" id="SSF51971">
    <property type="entry name" value="Nucleotide-binding domain"/>
    <property type="match status" value="1"/>
</dbReference>
<sequence>MTSIHGTPVSVIGGSVIGLACAFRLAHAGADVTLYAPAASPRDGAGWVAGGMLGGLTEAWPGEEAMLHLGVASLDSWERLLSDLADGGADDIVTGTGTILTGADDADATDIERTFGFVESHYPGRLSRISRREMRQLEPALRRGLRAGILCPEEHAVDNRVLLQRLTEACERLGVRRVEQTVTDPDSVPGERVVVAAGAGARELLGLDVREVKGEVVRLRRQPGSQPAPARTIRARVHGRPLYLVPRAWGVAVGATEYEHGHDTAPTAGGIRQLLDDAALVFPGVDDYVFDEVIAGLRPYSPDNVPVIGPVGDGRVIAACGHGRNGILLSAVTADAVLAEVHGTPLDITRLTRPDRPTL</sequence>
<dbReference type="InterPro" id="IPR006076">
    <property type="entry name" value="FAD-dep_OxRdtase"/>
</dbReference>
<dbReference type="RefSeq" id="WP_267169664.1">
    <property type="nucleotide sequence ID" value="NZ_JAPMKX010000004.1"/>
</dbReference>
<dbReference type="EMBL" id="JAPMKX010000004">
    <property type="protein sequence ID" value="MCX7538843.1"/>
    <property type="molecule type" value="Genomic_DNA"/>
</dbReference>
<evidence type="ECO:0000313" key="7">
    <source>
        <dbReference type="EMBL" id="MCX7538843.1"/>
    </source>
</evidence>